<dbReference type="PANTHER" id="PTHR44846">
    <property type="entry name" value="MANNOSYL-D-GLYCERATE TRANSPORT/METABOLISM SYSTEM REPRESSOR MNGR-RELATED"/>
    <property type="match status" value="1"/>
</dbReference>
<dbReference type="Gene3D" id="1.10.10.10">
    <property type="entry name" value="Winged helix-like DNA-binding domain superfamily/Winged helix DNA-binding domain"/>
    <property type="match status" value="1"/>
</dbReference>
<gene>
    <name evidence="5" type="ordered locus">Closa_4037</name>
</gene>
<dbReference type="PANTHER" id="PTHR44846:SF1">
    <property type="entry name" value="MANNOSYL-D-GLYCERATE TRANSPORT_METABOLISM SYSTEM REPRESSOR MNGR-RELATED"/>
    <property type="match status" value="1"/>
</dbReference>
<proteinExistence type="predicted"/>
<evidence type="ECO:0000256" key="1">
    <source>
        <dbReference type="ARBA" id="ARBA00023015"/>
    </source>
</evidence>
<dbReference type="CDD" id="cd07377">
    <property type="entry name" value="WHTH_GntR"/>
    <property type="match status" value="1"/>
</dbReference>
<dbReference type="STRING" id="610130.Closa_4037"/>
<dbReference type="RefSeq" id="WP_013274601.1">
    <property type="nucleotide sequence ID" value="NC_014376.1"/>
</dbReference>
<keyword evidence="2" id="KW-0238">DNA-binding</keyword>
<dbReference type="SUPFAM" id="SSF64288">
    <property type="entry name" value="Chorismate lyase-like"/>
    <property type="match status" value="1"/>
</dbReference>
<evidence type="ECO:0000256" key="2">
    <source>
        <dbReference type="ARBA" id="ARBA00023125"/>
    </source>
</evidence>
<dbReference type="SMART" id="SM00345">
    <property type="entry name" value="HTH_GNTR"/>
    <property type="match status" value="1"/>
</dbReference>
<dbReference type="AlphaFoldDB" id="D9R1M5"/>
<dbReference type="InterPro" id="IPR050679">
    <property type="entry name" value="Bact_HTH_transcr_reg"/>
</dbReference>
<organism evidence="5 6">
    <name type="scientific">Lacrimispora saccharolytica (strain ATCC 35040 / DSM 2544 / NRCC 2533 / WM1)</name>
    <name type="common">Clostridium saccharolyticum</name>
    <dbReference type="NCBI Taxonomy" id="610130"/>
    <lineage>
        <taxon>Bacteria</taxon>
        <taxon>Bacillati</taxon>
        <taxon>Bacillota</taxon>
        <taxon>Clostridia</taxon>
        <taxon>Lachnospirales</taxon>
        <taxon>Lachnospiraceae</taxon>
        <taxon>Lacrimispora</taxon>
    </lineage>
</organism>
<accession>D9R1M5</accession>
<dbReference type="Proteomes" id="UP000001662">
    <property type="component" value="Chromosome"/>
</dbReference>
<dbReference type="PRINTS" id="PR00035">
    <property type="entry name" value="HTHGNTR"/>
</dbReference>
<sequence>MKFGFIQIDKYSPVPLYEQLKACLIKAIRNGTLTPGQKLPTEDEICRKFSISRPVVRQAYGELDKLGLLERKRGSGSFVKSNTDRGVFLMQLVSYSEELAMIGMKAGTDLKKKEVAPYHAQIYEKLRLEPQQHCLHLERMRYADKRPFTYIENFVPMDLFPGIENHDYGTESLYHIMKDGYGIYPVKAVRSIRAEIIDPAQARLFHIERGSPVHMLESIAYDQYDRPIDYSIETYPGNTHRFDFVVYRD</sequence>
<dbReference type="HOGENOM" id="CLU_063236_3_1_9"/>
<evidence type="ECO:0000313" key="6">
    <source>
        <dbReference type="Proteomes" id="UP000001662"/>
    </source>
</evidence>
<dbReference type="KEGG" id="csh:Closa_4037"/>
<dbReference type="InterPro" id="IPR036390">
    <property type="entry name" value="WH_DNA-bd_sf"/>
</dbReference>
<dbReference type="Pfam" id="PF07702">
    <property type="entry name" value="UTRA"/>
    <property type="match status" value="1"/>
</dbReference>
<protein>
    <submittedName>
        <fullName evidence="5">Transcriptional regulator, GntR family</fullName>
    </submittedName>
</protein>
<dbReference type="Pfam" id="PF00392">
    <property type="entry name" value="GntR"/>
    <property type="match status" value="1"/>
</dbReference>
<dbReference type="Gene3D" id="3.40.1410.10">
    <property type="entry name" value="Chorismate lyase-like"/>
    <property type="match status" value="1"/>
</dbReference>
<feature type="domain" description="HTH gntR-type" evidence="4">
    <location>
        <begin position="14"/>
        <end position="82"/>
    </location>
</feature>
<dbReference type="InterPro" id="IPR028978">
    <property type="entry name" value="Chorismate_lyase_/UTRA_dom_sf"/>
</dbReference>
<dbReference type="EMBL" id="CP002109">
    <property type="protein sequence ID" value="ADL06548.1"/>
    <property type="molecule type" value="Genomic_DNA"/>
</dbReference>
<keyword evidence="3" id="KW-0804">Transcription</keyword>
<evidence type="ECO:0000313" key="5">
    <source>
        <dbReference type="EMBL" id="ADL06548.1"/>
    </source>
</evidence>
<dbReference type="GO" id="GO:0045892">
    <property type="term" value="P:negative regulation of DNA-templated transcription"/>
    <property type="evidence" value="ECO:0007669"/>
    <property type="project" value="TreeGrafter"/>
</dbReference>
<dbReference type="PaxDb" id="610130-Closa_4037"/>
<keyword evidence="1" id="KW-0805">Transcription regulation</keyword>
<dbReference type="SMART" id="SM00866">
    <property type="entry name" value="UTRA"/>
    <property type="match status" value="1"/>
</dbReference>
<dbReference type="InterPro" id="IPR036388">
    <property type="entry name" value="WH-like_DNA-bd_sf"/>
</dbReference>
<dbReference type="InterPro" id="IPR011663">
    <property type="entry name" value="UTRA"/>
</dbReference>
<dbReference type="GO" id="GO:0003700">
    <property type="term" value="F:DNA-binding transcription factor activity"/>
    <property type="evidence" value="ECO:0007669"/>
    <property type="project" value="InterPro"/>
</dbReference>
<dbReference type="InterPro" id="IPR000524">
    <property type="entry name" value="Tscrpt_reg_HTH_GntR"/>
</dbReference>
<evidence type="ECO:0000259" key="4">
    <source>
        <dbReference type="PROSITE" id="PS50949"/>
    </source>
</evidence>
<evidence type="ECO:0000256" key="3">
    <source>
        <dbReference type="ARBA" id="ARBA00023163"/>
    </source>
</evidence>
<dbReference type="PROSITE" id="PS50949">
    <property type="entry name" value="HTH_GNTR"/>
    <property type="match status" value="1"/>
</dbReference>
<dbReference type="GO" id="GO:0003677">
    <property type="term" value="F:DNA binding"/>
    <property type="evidence" value="ECO:0007669"/>
    <property type="project" value="UniProtKB-KW"/>
</dbReference>
<keyword evidence="6" id="KW-1185">Reference proteome</keyword>
<dbReference type="SUPFAM" id="SSF46785">
    <property type="entry name" value="Winged helix' DNA-binding domain"/>
    <property type="match status" value="1"/>
</dbReference>
<reference evidence="5" key="1">
    <citation type="submission" date="2010-07" db="EMBL/GenBank/DDBJ databases">
        <title>Complete sequence of Clostridium saccharolyticum WM1.</title>
        <authorList>
            <consortium name="US DOE Joint Genome Institute"/>
            <person name="Lucas S."/>
            <person name="Copeland A."/>
            <person name="Lapidus A."/>
            <person name="Cheng J.-F."/>
            <person name="Bruce D."/>
            <person name="Goodwin L."/>
            <person name="Pitluck S."/>
            <person name="Chertkov O."/>
            <person name="Detter J.C."/>
            <person name="Han C."/>
            <person name="Tapia R."/>
            <person name="Land M."/>
            <person name="Hauser L."/>
            <person name="Chang Y.-J."/>
            <person name="Jeffries C."/>
            <person name="Kyrpides N."/>
            <person name="Ivanova N."/>
            <person name="Mikhailova N."/>
            <person name="Mouttaki H."/>
            <person name="Lin L."/>
            <person name="Zhou J."/>
            <person name="Hemme C.L."/>
            <person name="Woyke T."/>
        </authorList>
    </citation>
    <scope>NUCLEOTIDE SEQUENCE [LARGE SCALE GENOMIC DNA]</scope>
    <source>
        <strain evidence="5">WM1</strain>
    </source>
</reference>
<dbReference type="eggNOG" id="COG2188">
    <property type="taxonomic scope" value="Bacteria"/>
</dbReference>
<name>D9R1M5_LACSW</name>